<dbReference type="PANTHER" id="PTHR43228">
    <property type="entry name" value="TWO-COMPONENT RESPONSE REGULATOR"/>
    <property type="match status" value="1"/>
</dbReference>
<accession>A0ABT0YSU0</accession>
<keyword evidence="3" id="KW-0175">Coiled coil</keyword>
<dbReference type="InterPro" id="IPR011006">
    <property type="entry name" value="CheY-like_superfamily"/>
</dbReference>
<feature type="repeat" description="TPR" evidence="2">
    <location>
        <begin position="236"/>
        <end position="269"/>
    </location>
</feature>
<dbReference type="InterPro" id="IPR052048">
    <property type="entry name" value="ST_Response_Regulator"/>
</dbReference>
<gene>
    <name evidence="5" type="ORF">M8A51_19945</name>
</gene>
<dbReference type="Gene3D" id="3.40.50.2300">
    <property type="match status" value="1"/>
</dbReference>
<dbReference type="Pfam" id="PF00072">
    <property type="entry name" value="Response_reg"/>
    <property type="match status" value="1"/>
</dbReference>
<evidence type="ECO:0000259" key="4">
    <source>
        <dbReference type="PROSITE" id="PS50110"/>
    </source>
</evidence>
<comment type="caution">
    <text evidence="1">Lacks conserved residue(s) required for the propagation of feature annotation.</text>
</comment>
<dbReference type="Proteomes" id="UP001165541">
    <property type="component" value="Unassembled WGS sequence"/>
</dbReference>
<dbReference type="SMART" id="SM00448">
    <property type="entry name" value="REC"/>
    <property type="match status" value="1"/>
</dbReference>
<dbReference type="SUPFAM" id="SSF52172">
    <property type="entry name" value="CheY-like"/>
    <property type="match status" value="1"/>
</dbReference>
<evidence type="ECO:0000313" key="5">
    <source>
        <dbReference type="EMBL" id="MCM5681807.1"/>
    </source>
</evidence>
<keyword evidence="6" id="KW-1185">Reference proteome</keyword>
<dbReference type="InterPro" id="IPR011990">
    <property type="entry name" value="TPR-like_helical_dom_sf"/>
</dbReference>
<organism evidence="5 6">
    <name type="scientific">Caldimonas mangrovi</name>
    <dbReference type="NCBI Taxonomy" id="2944811"/>
    <lineage>
        <taxon>Bacteria</taxon>
        <taxon>Pseudomonadati</taxon>
        <taxon>Pseudomonadota</taxon>
        <taxon>Betaproteobacteria</taxon>
        <taxon>Burkholderiales</taxon>
        <taxon>Sphaerotilaceae</taxon>
        <taxon>Caldimonas</taxon>
    </lineage>
</organism>
<dbReference type="PANTHER" id="PTHR43228:SF1">
    <property type="entry name" value="TWO-COMPONENT RESPONSE REGULATOR ARR22"/>
    <property type="match status" value="1"/>
</dbReference>
<dbReference type="InterPro" id="IPR001789">
    <property type="entry name" value="Sig_transdc_resp-reg_receiver"/>
</dbReference>
<reference evidence="5" key="1">
    <citation type="submission" date="2022-05" db="EMBL/GenBank/DDBJ databases">
        <title>Schlegelella sp. nov., isolated from mangrove soil.</title>
        <authorList>
            <person name="Liu Y."/>
            <person name="Ge X."/>
            <person name="Liu W."/>
        </authorList>
    </citation>
    <scope>NUCLEOTIDE SEQUENCE</scope>
    <source>
        <strain evidence="5">S2-27</strain>
    </source>
</reference>
<evidence type="ECO:0000256" key="1">
    <source>
        <dbReference type="PROSITE-ProRule" id="PRU00169"/>
    </source>
</evidence>
<dbReference type="RefSeq" id="WP_251780288.1">
    <property type="nucleotide sequence ID" value="NZ_JAMKFE010000014.1"/>
</dbReference>
<evidence type="ECO:0000256" key="2">
    <source>
        <dbReference type="PROSITE-ProRule" id="PRU00339"/>
    </source>
</evidence>
<protein>
    <submittedName>
        <fullName evidence="5">Response regulator</fullName>
    </submittedName>
</protein>
<dbReference type="SMART" id="SM00028">
    <property type="entry name" value="TPR"/>
    <property type="match status" value="2"/>
</dbReference>
<feature type="domain" description="Response regulatory" evidence="4">
    <location>
        <begin position="12"/>
        <end position="132"/>
    </location>
</feature>
<dbReference type="SUPFAM" id="SSF48452">
    <property type="entry name" value="TPR-like"/>
    <property type="match status" value="1"/>
</dbReference>
<feature type="coiled-coil region" evidence="3">
    <location>
        <begin position="121"/>
        <end position="148"/>
    </location>
</feature>
<dbReference type="PROSITE" id="PS50005">
    <property type="entry name" value="TPR"/>
    <property type="match status" value="1"/>
</dbReference>
<dbReference type="Gene3D" id="1.25.40.10">
    <property type="entry name" value="Tetratricopeptide repeat domain"/>
    <property type="match status" value="1"/>
</dbReference>
<dbReference type="EMBL" id="JAMKFE010000014">
    <property type="protein sequence ID" value="MCM5681807.1"/>
    <property type="molecule type" value="Genomic_DNA"/>
</dbReference>
<sequence length="543" mass="60474">MKLLDPTIQSATALVVDANPTSRSILTTMLREFGISHITQTSRATEARKVLENRHFDIVLCEYEFENEPMTGQDLLDDLRLANLLPLSSVVVMISGEAGYAHVAEAAEAALDAYLIKPHTEQALRERLVQARQRKQSLRDILTHVEAEQFLEAAELCQVRFDTHGPNWVHAARIGAELWLRLGKPHAAQKMFSAILQVRALPWARLGLARTQYEAGGAFQARRTLESLLTEQPGYADAYDVMGRVLLDEGESDKAIDCLRRASGLTPGSVARHVKLGLLAFYYGDPKEAADALQKASRLGLHSKVFDLQGLVLLGTLQFDAGETLNLKRSLDSMVVARQQAPQSPRLRRFEAVLSALLHLSRREVGEAVAGVRRLVDEIREPNFEFEAATNLLMLLSRLHVTEVRLEDAEHQVDLLARRFAVSRTTTELLGCAVRGREVFLNILRQAYADVSSAAEEAVSYSIEGKPREAVVALLAHAKKTLNAKLIDMASHTLERHHRAIADAQMLAMEVNELHRQYRSYGTQVHLSRVDDPRTMASAARSR</sequence>
<dbReference type="PROSITE" id="PS50110">
    <property type="entry name" value="RESPONSE_REGULATORY"/>
    <property type="match status" value="1"/>
</dbReference>
<evidence type="ECO:0000256" key="3">
    <source>
        <dbReference type="SAM" id="Coils"/>
    </source>
</evidence>
<evidence type="ECO:0000313" key="6">
    <source>
        <dbReference type="Proteomes" id="UP001165541"/>
    </source>
</evidence>
<name>A0ABT0YSU0_9BURK</name>
<comment type="caution">
    <text evidence="5">The sequence shown here is derived from an EMBL/GenBank/DDBJ whole genome shotgun (WGS) entry which is preliminary data.</text>
</comment>
<proteinExistence type="predicted"/>
<keyword evidence="2" id="KW-0802">TPR repeat</keyword>
<dbReference type="InterPro" id="IPR019734">
    <property type="entry name" value="TPR_rpt"/>
</dbReference>